<evidence type="ECO:0000256" key="5">
    <source>
        <dbReference type="ARBA" id="ARBA00023002"/>
    </source>
</evidence>
<sequence length="505" mass="54500">MSDSSSFKAPSSLLIVGSGVFGLSTAYALTKRPEWASTQITVLDRAGGSATIPQRPVFPSRDASSIDSSRIIRADYADPAYAALASAAQTEWRKPGPNSIGGEGRYSETGFLLVADNEPPLVRNAQGIEVKSGMGFAREAYANAAANARHMAARTGGEPGSGDGDWVQPLDGREAIRNATTTGAELGDWGYLNRGSGWANAERAMAWFYEKVRRTGRVKFVSGTVARLEVDADHRRVVGAKLADGRSLRAELVVVAAGAWTPSLVDLRGQAVATGQVLGYMDITPEEQARLGKAPVLMNMTHGTFLIPPSNNILKIGLHGYGYQNPTKVRSCLTVPKSKSQSPSGSTHATKKNGEELFPEIAVSQPLTHIDNPTLWMPASGERALRKGLRNMVPWPSVTDRPFNANRVCWYTDTPTGDFLITYHPYWHGLFVATGGSGHGFKFLPVLGEHIADSIMGKCTPILKDKWAWKEVTDVERSIVTEDGSRGGQAGLILRTELRKNGPRI</sequence>
<proteinExistence type="inferred from homology"/>
<keyword evidence="8" id="KW-1185">Reference proteome</keyword>
<feature type="domain" description="FAD dependent oxidoreductase" evidence="6">
    <location>
        <begin position="13"/>
        <end position="453"/>
    </location>
</feature>
<evidence type="ECO:0000256" key="3">
    <source>
        <dbReference type="ARBA" id="ARBA00022630"/>
    </source>
</evidence>
<dbReference type="PANTHER" id="PTHR10961:SF46">
    <property type="entry name" value="PEROXISOMAL SARCOSINE OXIDASE"/>
    <property type="match status" value="1"/>
</dbReference>
<evidence type="ECO:0000313" key="8">
    <source>
        <dbReference type="Proteomes" id="UP001390339"/>
    </source>
</evidence>
<dbReference type="InterPro" id="IPR045170">
    <property type="entry name" value="MTOX"/>
</dbReference>
<keyword evidence="3" id="KW-0285">Flavoprotein</keyword>
<evidence type="ECO:0000259" key="6">
    <source>
        <dbReference type="Pfam" id="PF01266"/>
    </source>
</evidence>
<evidence type="ECO:0000256" key="4">
    <source>
        <dbReference type="ARBA" id="ARBA00022827"/>
    </source>
</evidence>
<comment type="cofactor">
    <cofactor evidence="1">
        <name>FAD</name>
        <dbReference type="ChEBI" id="CHEBI:57692"/>
    </cofactor>
</comment>
<keyword evidence="4" id="KW-0274">FAD</keyword>
<organism evidence="7 8">
    <name type="scientific">Apiospora arundinis</name>
    <dbReference type="NCBI Taxonomy" id="335852"/>
    <lineage>
        <taxon>Eukaryota</taxon>
        <taxon>Fungi</taxon>
        <taxon>Dikarya</taxon>
        <taxon>Ascomycota</taxon>
        <taxon>Pezizomycotina</taxon>
        <taxon>Sordariomycetes</taxon>
        <taxon>Xylariomycetidae</taxon>
        <taxon>Amphisphaeriales</taxon>
        <taxon>Apiosporaceae</taxon>
        <taxon>Apiospora</taxon>
    </lineage>
</organism>
<dbReference type="Pfam" id="PF01266">
    <property type="entry name" value="DAO"/>
    <property type="match status" value="1"/>
</dbReference>
<dbReference type="Gene3D" id="3.30.9.10">
    <property type="entry name" value="D-Amino Acid Oxidase, subunit A, domain 2"/>
    <property type="match status" value="1"/>
</dbReference>
<comment type="similarity">
    <text evidence="2">Belongs to the MSOX/MTOX family.</text>
</comment>
<accession>A0ABR2I0A8</accession>
<evidence type="ECO:0000313" key="7">
    <source>
        <dbReference type="EMBL" id="KAK8855759.1"/>
    </source>
</evidence>
<dbReference type="Proteomes" id="UP001390339">
    <property type="component" value="Unassembled WGS sequence"/>
</dbReference>
<evidence type="ECO:0000256" key="2">
    <source>
        <dbReference type="ARBA" id="ARBA00010989"/>
    </source>
</evidence>
<evidence type="ECO:0000256" key="1">
    <source>
        <dbReference type="ARBA" id="ARBA00001974"/>
    </source>
</evidence>
<dbReference type="InterPro" id="IPR036188">
    <property type="entry name" value="FAD/NAD-bd_sf"/>
</dbReference>
<reference evidence="7 8" key="1">
    <citation type="journal article" date="2024" name="IMA Fungus">
        <title>Apiospora arundinis, a panoply of carbohydrate-active enzymes and secondary metabolites.</title>
        <authorList>
            <person name="Sorensen T."/>
            <person name="Petersen C."/>
            <person name="Muurmann A.T."/>
            <person name="Christiansen J.V."/>
            <person name="Brundto M.L."/>
            <person name="Overgaard C.K."/>
            <person name="Boysen A.T."/>
            <person name="Wollenberg R.D."/>
            <person name="Larsen T.O."/>
            <person name="Sorensen J.L."/>
            <person name="Nielsen K.L."/>
            <person name="Sondergaard T.E."/>
        </authorList>
    </citation>
    <scope>NUCLEOTIDE SEQUENCE [LARGE SCALE GENOMIC DNA]</scope>
    <source>
        <strain evidence="7 8">AAU 773</strain>
    </source>
</reference>
<keyword evidence="5" id="KW-0560">Oxidoreductase</keyword>
<dbReference type="SUPFAM" id="SSF51905">
    <property type="entry name" value="FAD/NAD(P)-binding domain"/>
    <property type="match status" value="1"/>
</dbReference>
<name>A0ABR2I0A8_9PEZI</name>
<dbReference type="PANTHER" id="PTHR10961">
    <property type="entry name" value="PEROXISOMAL SARCOSINE OXIDASE"/>
    <property type="match status" value="1"/>
</dbReference>
<dbReference type="EMBL" id="JAPCWZ010000007">
    <property type="protein sequence ID" value="KAK8855759.1"/>
    <property type="molecule type" value="Genomic_DNA"/>
</dbReference>
<protein>
    <submittedName>
        <fullName evidence="7">Fructosyl amino acid protein</fullName>
    </submittedName>
</protein>
<comment type="caution">
    <text evidence="7">The sequence shown here is derived from an EMBL/GenBank/DDBJ whole genome shotgun (WGS) entry which is preliminary data.</text>
</comment>
<dbReference type="Gene3D" id="3.50.50.60">
    <property type="entry name" value="FAD/NAD(P)-binding domain"/>
    <property type="match status" value="1"/>
</dbReference>
<dbReference type="InterPro" id="IPR006076">
    <property type="entry name" value="FAD-dep_OxRdtase"/>
</dbReference>
<gene>
    <name evidence="7" type="ORF">PGQ11_011671</name>
</gene>